<sequence length="744" mass="83566">HINRSQTAQSKCEVCIGKLCQHSVTLINNTEVVFNCAHPEDIFTVEIVKQIGRDRCNEYPSLQNFSRTFTWNVSTQAQKAFSLNFTKAGLRQIRPTESCQDKHVYTVSAGRTTLGRFCRHGTIKGMKVSNEGSVSLQVPGKGQMDPTTFDISVGDHIPLLPIIQVSLPEEESSQEFLSPNYPDSFPDNDLVTWSFRVPPKYYTTVRIQNYTDPKCQRKDARLEYQLYFKRVVKKLSETQLSEYQGSFNLSLQNCPMQPSSALSLHFSISAIKRGSEDLRKEKELQIHIKKRKPKSACVLKLNSQIQETATIFSSRISYLSFYDCAEEDLLLNINQNIGRVLMVPVLEKCLLGVLQQVTWRLYVPQHGAVELMFPLGSQQQSLAGQTCNSSVLLTVTEHEQGNITVGQFCPQGPIHKVQIRSNITVTASPVDSNDLRQITYALLKGSFMETINEHYIFTVLPKKDTSVLLATPAWPVGMRPYSTVSWIVSFPSQLEAQVVFTNVSQVSCPNQHKGIKVQKQGSRDETYSWRIGEKLKDVVVEESFYLNMSNCRPSKGSFSVVNKILSITLSVLSVLLVLVVAVLAVVCIINRKKKKQAAPEVSVYNPNGHAFLPGLHGIPKTTEDEDVHIYHCIDDTMVYGHLLKDGTEMNHFEPAVDSYQAFTGPTERQPLTEPEVGVYRLFTGLEKGYVSGLVLADASVLLNPCPSKGASTTLHLSYDTNGKVLKILLWRRNWETKKKMVVCR</sequence>
<dbReference type="InterPro" id="IPR056269">
    <property type="entry name" value="CUB_CDCP1_2nd_5th"/>
</dbReference>
<feature type="domain" description="CDCP1 first CUB" evidence="3">
    <location>
        <begin position="2"/>
        <end position="51"/>
    </location>
</feature>
<reference evidence="5 6" key="1">
    <citation type="submission" date="2020-10" db="EMBL/GenBank/DDBJ databases">
        <title>Pygocentrus nattereri (red-bellied piranha) genome, fPygNat1, primary haplotype.</title>
        <authorList>
            <person name="Myers G."/>
            <person name="Meyer A."/>
            <person name="Karagic N."/>
            <person name="Pippel M."/>
            <person name="Winkler S."/>
            <person name="Tracey A."/>
            <person name="Wood J."/>
            <person name="Formenti G."/>
            <person name="Howe K."/>
            <person name="Fedrigo O."/>
            <person name="Jarvis E.D."/>
        </authorList>
    </citation>
    <scope>NUCLEOTIDE SEQUENCE [LARGE SCALE GENOMIC DNA]</scope>
</reference>
<evidence type="ECO:0000256" key="1">
    <source>
        <dbReference type="SAM" id="Phobius"/>
    </source>
</evidence>
<evidence type="ECO:0000259" key="3">
    <source>
        <dbReference type="Pfam" id="PF23667"/>
    </source>
</evidence>
<dbReference type="AlphaFoldDB" id="A0A3B4CX28"/>
<dbReference type="InterPro" id="IPR038811">
    <property type="entry name" value="CDCP1"/>
</dbReference>
<dbReference type="Gene3D" id="2.60.120.290">
    <property type="entry name" value="Spermadhesin, CUB domain"/>
    <property type="match status" value="1"/>
</dbReference>
<feature type="domain" description="CDCP1 third and sixth CUB" evidence="2">
    <location>
        <begin position="163"/>
        <end position="261"/>
    </location>
</feature>
<keyword evidence="1" id="KW-0472">Membrane</keyword>
<dbReference type="PANTHER" id="PTHR14477">
    <property type="entry name" value="CUB DOMAIN-CONTAINING PROTEIN 1"/>
    <property type="match status" value="1"/>
</dbReference>
<feature type="domain" description="CDCP1 second and fifth CUB" evidence="4">
    <location>
        <begin position="60"/>
        <end position="154"/>
    </location>
</feature>
<dbReference type="InterPro" id="IPR035914">
    <property type="entry name" value="Sperma_CUB_dom_sf"/>
</dbReference>
<evidence type="ECO:0000313" key="5">
    <source>
        <dbReference type="Ensembl" id="ENSPNAP00000015888.2"/>
    </source>
</evidence>
<feature type="domain" description="CDCP1 second and fifth CUB" evidence="4">
    <location>
        <begin position="347"/>
        <end position="428"/>
    </location>
</feature>
<dbReference type="GeneTree" id="ENSGT00390000010209"/>
<proteinExistence type="predicted"/>
<dbReference type="SUPFAM" id="SSF49854">
    <property type="entry name" value="Spermadhesin, CUB domain"/>
    <property type="match status" value="1"/>
</dbReference>
<dbReference type="PANTHER" id="PTHR14477:SF1">
    <property type="entry name" value="CUB DOMAIN-CONTAINING PROTEIN 1"/>
    <property type="match status" value="1"/>
</dbReference>
<keyword evidence="6" id="KW-1185">Reference proteome</keyword>
<reference evidence="5" key="2">
    <citation type="submission" date="2025-08" db="UniProtKB">
        <authorList>
            <consortium name="Ensembl"/>
        </authorList>
    </citation>
    <scope>IDENTIFICATION</scope>
</reference>
<evidence type="ECO:0000259" key="4">
    <source>
        <dbReference type="Pfam" id="PF23668"/>
    </source>
</evidence>
<keyword evidence="1" id="KW-1133">Transmembrane helix</keyword>
<feature type="domain" description="CDCP1 third and sixth CUB" evidence="2">
    <location>
        <begin position="453"/>
        <end position="564"/>
    </location>
</feature>
<dbReference type="InterPro" id="IPR056268">
    <property type="entry name" value="CUB_CDCP1_1st"/>
</dbReference>
<dbReference type="Pfam" id="PF23667">
    <property type="entry name" value="CUB_CDCP1_1"/>
    <property type="match status" value="1"/>
</dbReference>
<name>A0A3B4CX28_PYGNA</name>
<dbReference type="InterPro" id="IPR056266">
    <property type="entry name" value="CDCP1_CUB_3rd_6th"/>
</dbReference>
<dbReference type="Pfam" id="PF23668">
    <property type="entry name" value="CUB_CDCP1_2"/>
    <property type="match status" value="2"/>
</dbReference>
<organism evidence="5 6">
    <name type="scientific">Pygocentrus nattereri</name>
    <name type="common">Red-bellied piranha</name>
    <dbReference type="NCBI Taxonomy" id="42514"/>
    <lineage>
        <taxon>Eukaryota</taxon>
        <taxon>Metazoa</taxon>
        <taxon>Chordata</taxon>
        <taxon>Craniata</taxon>
        <taxon>Vertebrata</taxon>
        <taxon>Euteleostomi</taxon>
        <taxon>Actinopterygii</taxon>
        <taxon>Neopterygii</taxon>
        <taxon>Teleostei</taxon>
        <taxon>Ostariophysi</taxon>
        <taxon>Characiformes</taxon>
        <taxon>Characoidei</taxon>
        <taxon>Pygocentrus</taxon>
    </lineage>
</organism>
<feature type="transmembrane region" description="Helical" evidence="1">
    <location>
        <begin position="564"/>
        <end position="589"/>
    </location>
</feature>
<evidence type="ECO:0000259" key="2">
    <source>
        <dbReference type="Pfam" id="PF23665"/>
    </source>
</evidence>
<keyword evidence="1" id="KW-0812">Transmembrane</keyword>
<accession>A0A3B4CX28</accession>
<reference evidence="5" key="3">
    <citation type="submission" date="2025-09" db="UniProtKB">
        <authorList>
            <consortium name="Ensembl"/>
        </authorList>
    </citation>
    <scope>IDENTIFICATION</scope>
</reference>
<dbReference type="Ensembl" id="ENSPNAT00000037910.2">
    <property type="protein sequence ID" value="ENSPNAP00000015888.2"/>
    <property type="gene ID" value="ENSPNAG00000003704.2"/>
</dbReference>
<protein>
    <recommendedName>
        <fullName evidence="7">CUB domain containing protein 1a</fullName>
    </recommendedName>
</protein>
<evidence type="ECO:0008006" key="7">
    <source>
        <dbReference type="Google" id="ProtNLM"/>
    </source>
</evidence>
<dbReference type="Pfam" id="PF23665">
    <property type="entry name" value="CDCP1_CUB_6"/>
    <property type="match status" value="2"/>
</dbReference>
<dbReference type="Proteomes" id="UP001501920">
    <property type="component" value="Chromosome 3"/>
</dbReference>
<evidence type="ECO:0000313" key="6">
    <source>
        <dbReference type="Proteomes" id="UP001501920"/>
    </source>
</evidence>